<dbReference type="RefSeq" id="WP_166034445.1">
    <property type="nucleotide sequence ID" value="NZ_CP049887.1"/>
</dbReference>
<dbReference type="Pfam" id="PF13731">
    <property type="entry name" value="WxL"/>
    <property type="match status" value="1"/>
</dbReference>
<evidence type="ECO:0000256" key="1">
    <source>
        <dbReference type="SAM" id="MobiDB-lite"/>
    </source>
</evidence>
<dbReference type="Pfam" id="PF03382">
    <property type="entry name" value="DUF285"/>
    <property type="match status" value="3"/>
</dbReference>
<dbReference type="Gene3D" id="2.60.120.200">
    <property type="match status" value="1"/>
</dbReference>
<dbReference type="InterPro" id="IPR032675">
    <property type="entry name" value="LRR_dom_sf"/>
</dbReference>
<sequence>MKKILILVAVFFVLLFIHPDTSEARVDVNSNGSVTVTGRDIGERINKTGVATGPDYDVFSNPTYTLTQYTQYNKTGAIWMTDRLSTRDPFEFYGSIEISNPKAMNILYLERLGDGMSLIFHNDDEKMVGYYGSSLGVLGLSNAHGLVIDTYANNNAGDTYPGNAWVNNSHKRDPITAGEYYYQVWSTNSRGQGERETTGSKFKVLESLRNSKSIEVSYNPVTRYITYKIDDGGKRKEHKSYVPPSQEYFYFASTASTGGSTGTHKITIKSISYTPKRFKRLVYKDVNTNQEVKSRDIETGVIGESYNFSPSPPKGYDVVSIEGKLSGKYEYDDTFDNENIIMYVRKQPTSNVYELKTKNMLSRNDNTNQLFFEKNYIDFISLSKPVSKITFTTPKYITWDLDAIGEYNGWQKIDYTTKTKNVYQIYNMNSKNNPLPNGILSNAEMQELISRYGKFKFNPDMKDQMEIDVIQLELSNDAVVLYEDSDEYGLTGYFMPYLYDQNFVKINTRENGVVNSLVDYTSNKYVYKNTNSLKTKKDQDAGSFVKRMLGSNYIATSDGYIKGDEAASSVPNVMDKYLIKFNLTNKDLGVPETKNPKLSIPQPTFLTIKDTMGNIVQERYQVGPEFYHLGDMIYQDATKLPVIEKHTFIKLEDETQAFPIKVTTETKDIVAIYESDYNYWGNVPWTFNEASGTLNLHGDKVPEAKLGTVFESPWNRGDNQKIDHKKIKVIDLVGNIKTPVNAQYLFADTYFEGAEQGNYLVNLEEIKNIESLDVSQTRDIRGMFFHAKKITELNLSNWDTTQVIGDYEMINTFSGMTSLKSISLGEKTKLLDNTGLVAKKTGNYSGKWQTVGSGSKNRPRGNWQGSTSQLEKHTREENVSADTYVWQPLLTWGNVPWSFNDSGELMLHGDEVTSPVLGDFTTSPWNIRQDYVLQATEIKKINLQGKITSSNDSNYLFSDGKTNGNYLTNLEEIKNLDTLEMGSVTRTDHMFYKVSNLSRLDLSTWNTSKVKTMDSMFDGMESLRELHLGIQTKLKTGTKLTSPKGSNYSKKWRTVGTSGSVAKPKGDWRGSALELETRTQEKLTRAEIYVWEPLVVWGSVPWSYFESGELVLHGDEVNDAYLSDYLESPWNRNDGYEIKGNLIKELTINGNTLTSYNSEYLFSSADPNKYLLNLEKITGLDSLNTLYIANYENMFLNASKLKQLDLSTWNTSQASNMNNMFGKMSNLRELHLGKQTKLLSRTGLTSPQGNNYTDKWQTVGRGTTENPKGTWSGTSIELEKRTQESLKQTDIYVWQPLVGDIYLSQYPEVYKFETRIKDKWQPVVLEPKDKEDKFISVSDERRVTSAWSLNVSAKPLTSKRNGREIEEAMFDFKTSEMMFKDNKKQRPNFNSHIELYTDNASISVMNLGALGEEPLKGEYGLKISDMKLKVPRNKVVSDEEFLSHLRWTLDAVPEF</sequence>
<accession>A0A6G8AT93</accession>
<evidence type="ECO:0000259" key="3">
    <source>
        <dbReference type="Pfam" id="PF13731"/>
    </source>
</evidence>
<dbReference type="InterPro" id="IPR005046">
    <property type="entry name" value="DUF285"/>
</dbReference>
<keyword evidence="5" id="KW-1185">Reference proteome</keyword>
<keyword evidence="2" id="KW-0732">Signal</keyword>
<dbReference type="SUPFAM" id="SSF49899">
    <property type="entry name" value="Concanavalin A-like lectins/glucanases"/>
    <property type="match status" value="1"/>
</dbReference>
<feature type="chain" id="PRO_5026076892" evidence="2">
    <location>
        <begin position="25"/>
        <end position="1455"/>
    </location>
</feature>
<dbReference type="SUPFAM" id="SSF52058">
    <property type="entry name" value="L domain-like"/>
    <property type="match status" value="1"/>
</dbReference>
<gene>
    <name evidence="4" type="ORF">G7082_07240</name>
</gene>
<proteinExistence type="predicted"/>
<dbReference type="Proteomes" id="UP000501747">
    <property type="component" value="Chromosome"/>
</dbReference>
<dbReference type="InterPro" id="IPR013320">
    <property type="entry name" value="ConA-like_dom_sf"/>
</dbReference>
<evidence type="ECO:0000313" key="5">
    <source>
        <dbReference type="Proteomes" id="UP000501747"/>
    </source>
</evidence>
<reference evidence="4 5" key="1">
    <citation type="submission" date="2020-03" db="EMBL/GenBank/DDBJ databases">
        <title>Vagococcus sp. nov., isolated from beetles.</title>
        <authorList>
            <person name="Hyun D.-W."/>
            <person name="Bae J.-W."/>
        </authorList>
    </citation>
    <scope>NUCLEOTIDE SEQUENCE [LARGE SCALE GENOMIC DNA]</scope>
    <source>
        <strain evidence="4 5">HDW17B</strain>
    </source>
</reference>
<feature type="region of interest" description="Disordered" evidence="1">
    <location>
        <begin position="848"/>
        <end position="874"/>
    </location>
</feature>
<protein>
    <submittedName>
        <fullName evidence="4">BspA family leucine-rich repeat surface protein</fullName>
    </submittedName>
</protein>
<dbReference type="EMBL" id="CP049887">
    <property type="protein sequence ID" value="QIL48298.1"/>
    <property type="molecule type" value="Genomic_DNA"/>
</dbReference>
<name>A0A6G8AT93_9ENTE</name>
<feature type="region of interest" description="Disordered" evidence="1">
    <location>
        <begin position="1250"/>
        <end position="1272"/>
    </location>
</feature>
<dbReference type="InterPro" id="IPR011889">
    <property type="entry name" value="Liste_lipo_26"/>
</dbReference>
<dbReference type="KEGG" id="vhy:G7082_07240"/>
<dbReference type="NCBIfam" id="TIGR02167">
    <property type="entry name" value="Liste_lipo_26"/>
    <property type="match status" value="3"/>
</dbReference>
<dbReference type="InterPro" id="IPR027994">
    <property type="entry name" value="WxL_dom"/>
</dbReference>
<evidence type="ECO:0000313" key="4">
    <source>
        <dbReference type="EMBL" id="QIL48298.1"/>
    </source>
</evidence>
<feature type="domain" description="WxL" evidence="3">
    <location>
        <begin position="1326"/>
        <end position="1453"/>
    </location>
</feature>
<organism evidence="4 5">
    <name type="scientific">Vagococcus hydrophili</name>
    <dbReference type="NCBI Taxonomy" id="2714947"/>
    <lineage>
        <taxon>Bacteria</taxon>
        <taxon>Bacillati</taxon>
        <taxon>Bacillota</taxon>
        <taxon>Bacilli</taxon>
        <taxon>Lactobacillales</taxon>
        <taxon>Enterococcaceae</taxon>
        <taxon>Vagococcus</taxon>
    </lineage>
</organism>
<dbReference type="Pfam" id="PF18483">
    <property type="entry name" value="Lectin_L-type_dom"/>
    <property type="match status" value="1"/>
</dbReference>
<evidence type="ECO:0000256" key="2">
    <source>
        <dbReference type="SAM" id="SignalP"/>
    </source>
</evidence>
<dbReference type="Gene3D" id="3.80.10.10">
    <property type="entry name" value="Ribonuclease Inhibitor"/>
    <property type="match status" value="1"/>
</dbReference>
<feature type="signal peptide" evidence="2">
    <location>
        <begin position="1"/>
        <end position="24"/>
    </location>
</feature>